<evidence type="ECO:0000313" key="3">
    <source>
        <dbReference type="EMBL" id="GLS42263.1"/>
    </source>
</evidence>
<organism evidence="4 5">
    <name type="scientific">Methylobacterium brachythecii</name>
    <dbReference type="NCBI Taxonomy" id="1176177"/>
    <lineage>
        <taxon>Bacteria</taxon>
        <taxon>Pseudomonadati</taxon>
        <taxon>Pseudomonadota</taxon>
        <taxon>Alphaproteobacteria</taxon>
        <taxon>Hyphomicrobiales</taxon>
        <taxon>Methylobacteriaceae</taxon>
        <taxon>Methylobacterium</taxon>
    </lineage>
</organism>
<comment type="caution">
    <text evidence="4">The sequence shown here is derived from an EMBL/GenBank/DDBJ whole genome shotgun (WGS) entry which is preliminary data.</text>
</comment>
<evidence type="ECO:0000313" key="6">
    <source>
        <dbReference type="Proteomes" id="UP001156881"/>
    </source>
</evidence>
<dbReference type="AlphaFoldDB" id="A0A7W6AJP6"/>
<evidence type="ECO:0000313" key="5">
    <source>
        <dbReference type="Proteomes" id="UP000517759"/>
    </source>
</evidence>
<dbReference type="Proteomes" id="UP001156881">
    <property type="component" value="Unassembled WGS sequence"/>
</dbReference>
<feature type="signal peptide" evidence="2">
    <location>
        <begin position="1"/>
        <end position="21"/>
    </location>
</feature>
<reference evidence="6" key="2">
    <citation type="journal article" date="2019" name="Int. J. Syst. Evol. Microbiol.">
        <title>The Global Catalogue of Microorganisms (GCM) 10K type strain sequencing project: providing services to taxonomists for standard genome sequencing and annotation.</title>
        <authorList>
            <consortium name="The Broad Institute Genomics Platform"/>
            <consortium name="The Broad Institute Genome Sequencing Center for Infectious Disease"/>
            <person name="Wu L."/>
            <person name="Ma J."/>
        </authorList>
    </citation>
    <scope>NUCLEOTIDE SEQUENCE [LARGE SCALE GENOMIC DNA]</scope>
    <source>
        <strain evidence="6">NBRC 107710</strain>
    </source>
</reference>
<dbReference type="EMBL" id="JACIDN010000003">
    <property type="protein sequence ID" value="MBB3902414.1"/>
    <property type="molecule type" value="Genomic_DNA"/>
</dbReference>
<protein>
    <submittedName>
        <fullName evidence="4">Uncharacterized protein</fullName>
    </submittedName>
</protein>
<proteinExistence type="predicted"/>
<feature type="region of interest" description="Disordered" evidence="1">
    <location>
        <begin position="31"/>
        <end position="60"/>
    </location>
</feature>
<reference evidence="3" key="4">
    <citation type="submission" date="2023-01" db="EMBL/GenBank/DDBJ databases">
        <title>Draft genome sequence of Methylobacterium brachythecii strain NBRC 107710.</title>
        <authorList>
            <person name="Sun Q."/>
            <person name="Mori K."/>
        </authorList>
    </citation>
    <scope>NUCLEOTIDE SEQUENCE</scope>
    <source>
        <strain evidence="3">NBRC 107710</strain>
    </source>
</reference>
<dbReference type="Proteomes" id="UP000517759">
    <property type="component" value="Unassembled WGS sequence"/>
</dbReference>
<dbReference type="EMBL" id="BSPG01000001">
    <property type="protein sequence ID" value="GLS42263.1"/>
    <property type="molecule type" value="Genomic_DNA"/>
</dbReference>
<keyword evidence="6" id="KW-1185">Reference proteome</keyword>
<keyword evidence="2" id="KW-0732">Signal</keyword>
<evidence type="ECO:0000313" key="4">
    <source>
        <dbReference type="EMBL" id="MBB3902414.1"/>
    </source>
</evidence>
<reference evidence="4 5" key="3">
    <citation type="submission" date="2020-08" db="EMBL/GenBank/DDBJ databases">
        <title>Genomic Encyclopedia of Type Strains, Phase IV (KMG-IV): sequencing the most valuable type-strain genomes for metagenomic binning, comparative biology and taxonomic classification.</title>
        <authorList>
            <person name="Goeker M."/>
        </authorList>
    </citation>
    <scope>NUCLEOTIDE SEQUENCE [LARGE SCALE GENOMIC DNA]</scope>
    <source>
        <strain evidence="4 5">DSM 24105</strain>
    </source>
</reference>
<feature type="chain" id="PRO_5030853253" evidence="2">
    <location>
        <begin position="22"/>
        <end position="81"/>
    </location>
</feature>
<reference evidence="3" key="1">
    <citation type="journal article" date="2014" name="Int. J. Syst. Evol. Microbiol.">
        <title>Complete genome of a new Firmicutes species belonging to the dominant human colonic microbiota ('Ruminococcus bicirculans') reveals two chromosomes and a selective capacity to utilize plant glucans.</title>
        <authorList>
            <consortium name="NISC Comparative Sequencing Program"/>
            <person name="Wegmann U."/>
            <person name="Louis P."/>
            <person name="Goesmann A."/>
            <person name="Henrissat B."/>
            <person name="Duncan S.H."/>
            <person name="Flint H.J."/>
        </authorList>
    </citation>
    <scope>NUCLEOTIDE SEQUENCE</scope>
    <source>
        <strain evidence="3">NBRC 107710</strain>
    </source>
</reference>
<gene>
    <name evidence="3" type="ORF">GCM10007884_02480</name>
    <name evidence="4" type="ORF">GGR33_001909</name>
</gene>
<sequence length="81" mass="8767">MSLRVVALLAAGLSVGVPALAREATKSTVAVREKEPALSPARERQKRCGTEWRGLSAADKTAKGPTWPQFYSRCVKRLKAS</sequence>
<evidence type="ECO:0000256" key="2">
    <source>
        <dbReference type="SAM" id="SignalP"/>
    </source>
</evidence>
<feature type="compositionally biased region" description="Basic and acidic residues" evidence="1">
    <location>
        <begin position="31"/>
        <end position="50"/>
    </location>
</feature>
<evidence type="ECO:0000256" key="1">
    <source>
        <dbReference type="SAM" id="MobiDB-lite"/>
    </source>
</evidence>
<name>A0A7W6AJP6_9HYPH</name>
<accession>A0A7W6AJP6</accession>